<evidence type="ECO:0000256" key="6">
    <source>
        <dbReference type="ARBA" id="ARBA00022840"/>
    </source>
</evidence>
<keyword evidence="10" id="KW-0175">Coiled coil</keyword>
<feature type="domain" description="RecF/RecN/SMC N-terminal" evidence="11">
    <location>
        <begin position="2"/>
        <end position="504"/>
    </location>
</feature>
<evidence type="ECO:0000313" key="13">
    <source>
        <dbReference type="Proteomes" id="UP000030145"/>
    </source>
</evidence>
<dbReference type="Proteomes" id="UP000030145">
    <property type="component" value="Unassembled WGS sequence"/>
</dbReference>
<evidence type="ECO:0000256" key="5">
    <source>
        <dbReference type="ARBA" id="ARBA00022763"/>
    </source>
</evidence>
<dbReference type="EMBL" id="JRVJ01000014">
    <property type="protein sequence ID" value="KGM18412.1"/>
    <property type="molecule type" value="Genomic_DNA"/>
</dbReference>
<accession>A0A0A2DKY7</accession>
<evidence type="ECO:0000313" key="12">
    <source>
        <dbReference type="EMBL" id="KGM18412.1"/>
    </source>
</evidence>
<evidence type="ECO:0000256" key="4">
    <source>
        <dbReference type="ARBA" id="ARBA00022741"/>
    </source>
</evidence>
<dbReference type="GO" id="GO:0006281">
    <property type="term" value="P:DNA repair"/>
    <property type="evidence" value="ECO:0007669"/>
    <property type="project" value="UniProtKB-KW"/>
</dbReference>
<evidence type="ECO:0000259" key="11">
    <source>
        <dbReference type="Pfam" id="PF02463"/>
    </source>
</evidence>
<dbReference type="InterPro" id="IPR027417">
    <property type="entry name" value="P-loop_NTPase"/>
</dbReference>
<dbReference type="InterPro" id="IPR003395">
    <property type="entry name" value="RecF/RecN/SMC_N"/>
</dbReference>
<protein>
    <recommendedName>
        <fullName evidence="3 9">DNA repair protein RecN</fullName>
    </recommendedName>
    <alternativeName>
        <fullName evidence="8 9">Recombination protein N</fullName>
    </alternativeName>
</protein>
<dbReference type="Gene3D" id="3.40.50.300">
    <property type="entry name" value="P-loop containing nucleotide triphosphate hydrolases"/>
    <property type="match status" value="2"/>
</dbReference>
<proteinExistence type="inferred from homology"/>
<dbReference type="GO" id="GO:0006310">
    <property type="term" value="P:DNA recombination"/>
    <property type="evidence" value="ECO:0007669"/>
    <property type="project" value="InterPro"/>
</dbReference>
<keyword evidence="13" id="KW-1185">Reference proteome</keyword>
<dbReference type="GO" id="GO:0009432">
    <property type="term" value="P:SOS response"/>
    <property type="evidence" value="ECO:0007669"/>
    <property type="project" value="TreeGrafter"/>
</dbReference>
<keyword evidence="5 9" id="KW-0227">DNA damage</keyword>
<evidence type="ECO:0000256" key="9">
    <source>
        <dbReference type="PIRNR" id="PIRNR003128"/>
    </source>
</evidence>
<evidence type="ECO:0000256" key="10">
    <source>
        <dbReference type="SAM" id="Coils"/>
    </source>
</evidence>
<dbReference type="SUPFAM" id="SSF52540">
    <property type="entry name" value="P-loop containing nucleoside triphosphate hydrolases"/>
    <property type="match status" value="2"/>
</dbReference>
<keyword evidence="6" id="KW-0067">ATP-binding</keyword>
<comment type="similarity">
    <text evidence="2 9">Belongs to the RecN family.</text>
</comment>
<gene>
    <name evidence="12" type="ORF">MA47_08000</name>
</gene>
<dbReference type="GeneID" id="300552687"/>
<dbReference type="PANTHER" id="PTHR11059">
    <property type="entry name" value="DNA REPAIR PROTEIN RECN"/>
    <property type="match status" value="1"/>
</dbReference>
<evidence type="ECO:0000256" key="8">
    <source>
        <dbReference type="ARBA" id="ARBA00033408"/>
    </source>
</evidence>
<keyword evidence="4" id="KW-0547">Nucleotide-binding</keyword>
<evidence type="ECO:0000256" key="3">
    <source>
        <dbReference type="ARBA" id="ARBA00021315"/>
    </source>
</evidence>
<organism evidence="12 13">
    <name type="scientific">Corynebacterium auriscanis</name>
    <dbReference type="NCBI Taxonomy" id="99807"/>
    <lineage>
        <taxon>Bacteria</taxon>
        <taxon>Bacillati</taxon>
        <taxon>Actinomycetota</taxon>
        <taxon>Actinomycetes</taxon>
        <taxon>Mycobacteriales</taxon>
        <taxon>Corynebacteriaceae</taxon>
        <taxon>Corynebacterium</taxon>
    </lineage>
</organism>
<dbReference type="GO" id="GO:0005524">
    <property type="term" value="F:ATP binding"/>
    <property type="evidence" value="ECO:0007669"/>
    <property type="project" value="UniProtKB-KW"/>
</dbReference>
<dbReference type="CDD" id="cd03241">
    <property type="entry name" value="ABC_RecN"/>
    <property type="match status" value="1"/>
</dbReference>
<evidence type="ECO:0000256" key="1">
    <source>
        <dbReference type="ARBA" id="ARBA00003618"/>
    </source>
</evidence>
<dbReference type="Pfam" id="PF02463">
    <property type="entry name" value="SMC_N"/>
    <property type="match status" value="1"/>
</dbReference>
<evidence type="ECO:0000256" key="2">
    <source>
        <dbReference type="ARBA" id="ARBA00009441"/>
    </source>
</evidence>
<name>A0A0A2DKY7_9CORY</name>
<dbReference type="NCBIfam" id="TIGR00634">
    <property type="entry name" value="recN"/>
    <property type="match status" value="1"/>
</dbReference>
<comment type="function">
    <text evidence="1 9">May be involved in recombinational repair of damaged DNA.</text>
</comment>
<sequence>MLSEIHIRNLGVIAEAEAEFSDGLTVVTGETGAGKTMVVTSLRLLSGHRADASRVRAGADKASVEGIFATDSAEVAAMVEDIGGYVDGSEVIASRTVTAAGRSRAHLAGKTVAAGVLGEFAGHVITIHGQNDQLRLLDSVRQLHALDEFAGVEELVASYKEKRKDWKQKAADLKRRLEAKRELALEAETLQRAVETIDEIDPQPGEDEELKASIQRLQDADDVRMALQQALGAIDGDEDDPENAGASDLLGQATSALTNGSAGNDQQLAVLADRLQEILAQLSDVAMELGQAMLDVPDPDSLEQLLERQQQLRELRKFAVDVDGAIAWRDEARAKLETIDVSGAAIEELTAKVEAARAAMMTVGEKLSKTRAKAATQFGEAVTKEIRGLHMSAKVRVDITKGEPNAHGLDEVEFRLVQGGHDTALAASASGGELSRVMLALEVILAGKGRTMVFDEVDAGVGGKAAVEIGRRLARLAVDNQVIVVTHLPQVAAFADAHVYVSKAASEDSVSSSVRTLSAEERTEELSRMLAGLESETGRAHAEELLSMAREAKAEL</sequence>
<dbReference type="PIRSF" id="PIRSF003128">
    <property type="entry name" value="RecN"/>
    <property type="match status" value="1"/>
</dbReference>
<reference evidence="12 13" key="1">
    <citation type="submission" date="2014-10" db="EMBL/GenBank/DDBJ databases">
        <title>Whole Genome sequence of Corynebacterium auriscanis strain CIP 106629.</title>
        <authorList>
            <person name="Hassan S.S."/>
            <person name="Jamal S.B."/>
            <person name="Tiwari S."/>
            <person name="Oliveira L.D.C."/>
            <person name="Souza F."/>
            <person name="Mariano D.C."/>
            <person name="Almeida S."/>
            <person name="Dorella F."/>
            <person name="Pereira F."/>
            <person name="Carvalho A."/>
            <person name="Leal C.A."/>
            <person name="Soares S.D.C."/>
            <person name="Figueiredo H.C."/>
            <person name="Silva A."/>
            <person name="Azevedo V.A."/>
        </authorList>
    </citation>
    <scope>NUCLEOTIDE SEQUENCE [LARGE SCALE GENOMIC DNA]</scope>
    <source>
        <strain evidence="12 13">CIP 106629</strain>
    </source>
</reference>
<dbReference type="RefSeq" id="WP_035115067.1">
    <property type="nucleotide sequence ID" value="NZ_CP047046.1"/>
</dbReference>
<dbReference type="AlphaFoldDB" id="A0A0A2DKY7"/>
<comment type="caution">
    <text evidence="12">The sequence shown here is derived from an EMBL/GenBank/DDBJ whole genome shotgun (WGS) entry which is preliminary data.</text>
</comment>
<keyword evidence="7 9" id="KW-0234">DNA repair</keyword>
<feature type="coiled-coil region" evidence="10">
    <location>
        <begin position="156"/>
        <end position="190"/>
    </location>
</feature>
<dbReference type="PANTHER" id="PTHR11059:SF0">
    <property type="entry name" value="DNA REPAIR PROTEIN RECN"/>
    <property type="match status" value="1"/>
</dbReference>
<evidence type="ECO:0000256" key="7">
    <source>
        <dbReference type="ARBA" id="ARBA00023204"/>
    </source>
</evidence>
<dbReference type="GO" id="GO:0043590">
    <property type="term" value="C:bacterial nucleoid"/>
    <property type="evidence" value="ECO:0007669"/>
    <property type="project" value="TreeGrafter"/>
</dbReference>
<dbReference type="InterPro" id="IPR004604">
    <property type="entry name" value="DNA_recomb/repair_RecN"/>
</dbReference>